<dbReference type="SUPFAM" id="SSF52499">
    <property type="entry name" value="Isochorismatase-like hydrolases"/>
    <property type="match status" value="1"/>
</dbReference>
<evidence type="ECO:0000313" key="4">
    <source>
        <dbReference type="Proteomes" id="UP000467193"/>
    </source>
</evidence>
<reference evidence="3 4" key="1">
    <citation type="journal article" date="2019" name="Emerg. Microbes Infect.">
        <title>Comprehensive subspecies identification of 175 nontuberculous mycobacteria species based on 7547 genomic profiles.</title>
        <authorList>
            <person name="Matsumoto Y."/>
            <person name="Kinjo T."/>
            <person name="Motooka D."/>
            <person name="Nabeya D."/>
            <person name="Jung N."/>
            <person name="Uechi K."/>
            <person name="Horii T."/>
            <person name="Iida T."/>
            <person name="Fujita J."/>
            <person name="Nakamura S."/>
        </authorList>
    </citation>
    <scope>NUCLEOTIDE SEQUENCE [LARGE SCALE GENOMIC DNA]</scope>
    <source>
        <strain evidence="3 4">JCM 17899</strain>
    </source>
</reference>
<protein>
    <submittedName>
        <fullName evidence="3">Hydrolase</fullName>
    </submittedName>
</protein>
<dbReference type="KEGG" id="msei:MSEDJ_37960"/>
<proteinExistence type="predicted"/>
<keyword evidence="1 3" id="KW-0378">Hydrolase</keyword>
<dbReference type="CDD" id="cd00431">
    <property type="entry name" value="cysteine_hydrolases"/>
    <property type="match status" value="1"/>
</dbReference>
<dbReference type="EMBL" id="AP022588">
    <property type="protein sequence ID" value="BBY29700.1"/>
    <property type="molecule type" value="Genomic_DNA"/>
</dbReference>
<feature type="domain" description="Isochorismatase-like" evidence="2">
    <location>
        <begin position="32"/>
        <end position="218"/>
    </location>
</feature>
<gene>
    <name evidence="3" type="ORF">MSEDJ_37960</name>
</gene>
<dbReference type="PANTHER" id="PTHR43540:SF6">
    <property type="entry name" value="ISOCHORISMATASE-LIKE DOMAIN-CONTAINING PROTEIN"/>
    <property type="match status" value="1"/>
</dbReference>
<keyword evidence="4" id="KW-1185">Reference proteome</keyword>
<sequence>MHAIDIPQWVIDRVIAKRGAEHVFTDLDPAKTALIVIDMQNAFMLPGVGFVNIATAPEIVPNVNRLARAVRSAGATVIWIKMTYDDDEPVDWSAFYELCTPELGATRRTALTRGSRGHHIWSELDVLDGDPIIEKTKFSALVQGSSGLDAYLRERGIDTLIITGCLTDVCCESTSRDGMMLNYRVILVTDANAADTDVDHNAALCAVYTTFGDVMPTDMVVGLLHGSAP</sequence>
<accession>A0A7I7QUK2</accession>
<dbReference type="InterPro" id="IPR036380">
    <property type="entry name" value="Isochorismatase-like_sf"/>
</dbReference>
<evidence type="ECO:0000259" key="2">
    <source>
        <dbReference type="Pfam" id="PF00857"/>
    </source>
</evidence>
<evidence type="ECO:0000256" key="1">
    <source>
        <dbReference type="ARBA" id="ARBA00022801"/>
    </source>
</evidence>
<dbReference type="AlphaFoldDB" id="A0A7I7QUK2"/>
<name>A0A7I7QUK2_9MYCO</name>
<dbReference type="Proteomes" id="UP000467193">
    <property type="component" value="Chromosome"/>
</dbReference>
<dbReference type="GO" id="GO:0016787">
    <property type="term" value="F:hydrolase activity"/>
    <property type="evidence" value="ECO:0007669"/>
    <property type="project" value="UniProtKB-KW"/>
</dbReference>
<organism evidence="3 4">
    <name type="scientific">Mycolicibacterium sediminis</name>
    <dbReference type="NCBI Taxonomy" id="1286180"/>
    <lineage>
        <taxon>Bacteria</taxon>
        <taxon>Bacillati</taxon>
        <taxon>Actinomycetota</taxon>
        <taxon>Actinomycetes</taxon>
        <taxon>Mycobacteriales</taxon>
        <taxon>Mycobacteriaceae</taxon>
        <taxon>Mycolicibacterium</taxon>
    </lineage>
</organism>
<dbReference type="InterPro" id="IPR050272">
    <property type="entry name" value="Isochorismatase-like_hydrls"/>
</dbReference>
<dbReference type="Pfam" id="PF00857">
    <property type="entry name" value="Isochorismatase"/>
    <property type="match status" value="1"/>
</dbReference>
<dbReference type="InterPro" id="IPR000868">
    <property type="entry name" value="Isochorismatase-like_dom"/>
</dbReference>
<dbReference type="PANTHER" id="PTHR43540">
    <property type="entry name" value="PEROXYUREIDOACRYLATE/UREIDOACRYLATE AMIDOHYDROLASE-RELATED"/>
    <property type="match status" value="1"/>
</dbReference>
<dbReference type="RefSeq" id="WP_163798661.1">
    <property type="nucleotide sequence ID" value="NZ_AP022588.1"/>
</dbReference>
<evidence type="ECO:0000313" key="3">
    <source>
        <dbReference type="EMBL" id="BBY29700.1"/>
    </source>
</evidence>
<dbReference type="Gene3D" id="3.40.50.850">
    <property type="entry name" value="Isochorismatase-like"/>
    <property type="match status" value="1"/>
</dbReference>